<feature type="compositionally biased region" description="Basic and acidic residues" evidence="1">
    <location>
        <begin position="129"/>
        <end position="145"/>
    </location>
</feature>
<dbReference type="RefSeq" id="WP_203789653.1">
    <property type="nucleotide sequence ID" value="NZ_BOMV01000099.1"/>
</dbReference>
<dbReference type="CDD" id="cd07043">
    <property type="entry name" value="STAS_anti-anti-sigma_factors"/>
    <property type="match status" value="1"/>
</dbReference>
<gene>
    <name evidence="3" type="ORF">Ari01nite_86050</name>
</gene>
<evidence type="ECO:0000313" key="3">
    <source>
        <dbReference type="EMBL" id="GIF01141.1"/>
    </source>
</evidence>
<sequence>MHISITSMNPARSRLLMRLTGDIDLAVADRLRLALTTTLAAKTVNELLVDLSAATFLDCTGVTALLDGRRAALGLSKRYDITGASGTVLRVLQLTGVLPGLAYTPPRARGSRTSTVAARPPANVSRGQQSERRAVTATDTRRTTE</sequence>
<dbReference type="SUPFAM" id="SSF52091">
    <property type="entry name" value="SpoIIaa-like"/>
    <property type="match status" value="1"/>
</dbReference>
<dbReference type="EMBL" id="BOMV01000099">
    <property type="protein sequence ID" value="GIF01141.1"/>
    <property type="molecule type" value="Genomic_DNA"/>
</dbReference>
<protein>
    <recommendedName>
        <fullName evidence="2">STAS domain-containing protein</fullName>
    </recommendedName>
</protein>
<accession>A0A919K967</accession>
<feature type="region of interest" description="Disordered" evidence="1">
    <location>
        <begin position="103"/>
        <end position="145"/>
    </location>
</feature>
<dbReference type="AlphaFoldDB" id="A0A919K967"/>
<evidence type="ECO:0000256" key="1">
    <source>
        <dbReference type="SAM" id="MobiDB-lite"/>
    </source>
</evidence>
<keyword evidence="4" id="KW-1185">Reference proteome</keyword>
<dbReference type="Pfam" id="PF01740">
    <property type="entry name" value="STAS"/>
    <property type="match status" value="1"/>
</dbReference>
<dbReference type="InterPro" id="IPR002645">
    <property type="entry name" value="STAS_dom"/>
</dbReference>
<organism evidence="3 4">
    <name type="scientific">Paractinoplanes rishiriensis</name>
    <dbReference type="NCBI Taxonomy" id="1050105"/>
    <lineage>
        <taxon>Bacteria</taxon>
        <taxon>Bacillati</taxon>
        <taxon>Actinomycetota</taxon>
        <taxon>Actinomycetes</taxon>
        <taxon>Micromonosporales</taxon>
        <taxon>Micromonosporaceae</taxon>
        <taxon>Paractinoplanes</taxon>
    </lineage>
</organism>
<evidence type="ECO:0000313" key="4">
    <source>
        <dbReference type="Proteomes" id="UP000636960"/>
    </source>
</evidence>
<evidence type="ECO:0000259" key="2">
    <source>
        <dbReference type="PROSITE" id="PS50801"/>
    </source>
</evidence>
<proteinExistence type="predicted"/>
<dbReference type="Proteomes" id="UP000636960">
    <property type="component" value="Unassembled WGS sequence"/>
</dbReference>
<dbReference type="PROSITE" id="PS50801">
    <property type="entry name" value="STAS"/>
    <property type="match status" value="1"/>
</dbReference>
<comment type="caution">
    <text evidence="3">The sequence shown here is derived from an EMBL/GenBank/DDBJ whole genome shotgun (WGS) entry which is preliminary data.</text>
</comment>
<feature type="domain" description="STAS" evidence="2">
    <location>
        <begin position="15"/>
        <end position="97"/>
    </location>
</feature>
<reference evidence="3" key="1">
    <citation type="submission" date="2021-01" db="EMBL/GenBank/DDBJ databases">
        <title>Whole genome shotgun sequence of Actinoplanes rishiriensis NBRC 108556.</title>
        <authorList>
            <person name="Komaki H."/>
            <person name="Tamura T."/>
        </authorList>
    </citation>
    <scope>NUCLEOTIDE SEQUENCE</scope>
    <source>
        <strain evidence="3">NBRC 108556</strain>
    </source>
</reference>
<dbReference type="InterPro" id="IPR036513">
    <property type="entry name" value="STAS_dom_sf"/>
</dbReference>
<dbReference type="Gene3D" id="3.30.750.24">
    <property type="entry name" value="STAS domain"/>
    <property type="match status" value="1"/>
</dbReference>
<name>A0A919K967_9ACTN</name>